<dbReference type="RefSeq" id="WP_072697380.1">
    <property type="nucleotide sequence ID" value="NZ_FRDI01000008.1"/>
</dbReference>
<dbReference type="EMBL" id="FRDI01000008">
    <property type="protein sequence ID" value="SHN66754.1"/>
    <property type="molecule type" value="Genomic_DNA"/>
</dbReference>
<dbReference type="Proteomes" id="UP000186469">
    <property type="component" value="Unassembled WGS sequence"/>
</dbReference>
<protein>
    <submittedName>
        <fullName evidence="1">Toxin YhaV</fullName>
    </submittedName>
</protein>
<evidence type="ECO:0000313" key="1">
    <source>
        <dbReference type="EMBL" id="SHN66754.1"/>
    </source>
</evidence>
<organism evidence="1 2">
    <name type="scientific">Desulfovibrio litoralis DSM 11393</name>
    <dbReference type="NCBI Taxonomy" id="1121455"/>
    <lineage>
        <taxon>Bacteria</taxon>
        <taxon>Pseudomonadati</taxon>
        <taxon>Thermodesulfobacteriota</taxon>
        <taxon>Desulfovibrionia</taxon>
        <taxon>Desulfovibrionales</taxon>
        <taxon>Desulfovibrionaceae</taxon>
        <taxon>Desulfovibrio</taxon>
    </lineage>
</organism>
<accession>A0A1M7T7S9</accession>
<dbReference type="AlphaFoldDB" id="A0A1M7T7S9"/>
<proteinExistence type="predicted"/>
<keyword evidence="2" id="KW-1185">Reference proteome</keyword>
<gene>
    <name evidence="1" type="ORF">SAMN02745728_01687</name>
</gene>
<reference evidence="1 2" key="1">
    <citation type="submission" date="2016-12" db="EMBL/GenBank/DDBJ databases">
        <authorList>
            <person name="Song W.-J."/>
            <person name="Kurnit D.M."/>
        </authorList>
    </citation>
    <scope>NUCLEOTIDE SEQUENCE [LARGE SCALE GENOMIC DNA]</scope>
    <source>
        <strain evidence="1 2">DSM 11393</strain>
    </source>
</reference>
<name>A0A1M7T7S9_9BACT</name>
<dbReference type="GO" id="GO:0110001">
    <property type="term" value="C:toxin-antitoxin complex"/>
    <property type="evidence" value="ECO:0007669"/>
    <property type="project" value="InterPro"/>
</dbReference>
<sequence length="151" mass="17942">MTKNNIYTAWLGGLFRNKYQTLFYRALVLKEKDPNNFKQHPDAKLFGTLQNLMPLVCEDPEHINYRLGKTLGKSFNHWRRVKRHGLSDRYRLFFLPSKKEQKVCFAWLNDECTLRKDGSKTDVYKVFKKKLKNKKIANQIEELLLTAQPFS</sequence>
<dbReference type="GO" id="GO:0004540">
    <property type="term" value="F:RNA nuclease activity"/>
    <property type="evidence" value="ECO:0007669"/>
    <property type="project" value="InterPro"/>
</dbReference>
<dbReference type="STRING" id="1121455.SAMN02745728_01687"/>
<evidence type="ECO:0000313" key="2">
    <source>
        <dbReference type="Proteomes" id="UP000186469"/>
    </source>
</evidence>
<dbReference type="InterPro" id="IPR021679">
    <property type="entry name" value="Toxin_endonuclease_YhaV"/>
</dbReference>
<dbReference type="Pfam" id="PF11663">
    <property type="entry name" value="Toxin_YhaV"/>
    <property type="match status" value="1"/>
</dbReference>